<keyword evidence="2" id="KW-1185">Reference proteome</keyword>
<name>A0A067M2Z8_BOTB1</name>
<dbReference type="AlphaFoldDB" id="A0A067M2Z8"/>
<reference evidence="2" key="1">
    <citation type="journal article" date="2014" name="Proc. Natl. Acad. Sci. U.S.A.">
        <title>Extensive sampling of basidiomycete genomes demonstrates inadequacy of the white-rot/brown-rot paradigm for wood decay fungi.</title>
        <authorList>
            <person name="Riley R."/>
            <person name="Salamov A.A."/>
            <person name="Brown D.W."/>
            <person name="Nagy L.G."/>
            <person name="Floudas D."/>
            <person name="Held B.W."/>
            <person name="Levasseur A."/>
            <person name="Lombard V."/>
            <person name="Morin E."/>
            <person name="Otillar R."/>
            <person name="Lindquist E.A."/>
            <person name="Sun H."/>
            <person name="LaButti K.M."/>
            <person name="Schmutz J."/>
            <person name="Jabbour D."/>
            <person name="Luo H."/>
            <person name="Baker S.E."/>
            <person name="Pisabarro A.G."/>
            <person name="Walton J.D."/>
            <person name="Blanchette R.A."/>
            <person name="Henrissat B."/>
            <person name="Martin F."/>
            <person name="Cullen D."/>
            <person name="Hibbett D.S."/>
            <person name="Grigoriev I.V."/>
        </authorList>
    </citation>
    <scope>NUCLEOTIDE SEQUENCE [LARGE SCALE GENOMIC DNA]</scope>
    <source>
        <strain evidence="2">FD-172 SS1</strain>
    </source>
</reference>
<dbReference type="HOGENOM" id="CLU_2849387_0_0_1"/>
<proteinExistence type="predicted"/>
<organism evidence="1 2">
    <name type="scientific">Botryobasidium botryosum (strain FD-172 SS1)</name>
    <dbReference type="NCBI Taxonomy" id="930990"/>
    <lineage>
        <taxon>Eukaryota</taxon>
        <taxon>Fungi</taxon>
        <taxon>Dikarya</taxon>
        <taxon>Basidiomycota</taxon>
        <taxon>Agaricomycotina</taxon>
        <taxon>Agaricomycetes</taxon>
        <taxon>Cantharellales</taxon>
        <taxon>Botryobasidiaceae</taxon>
        <taxon>Botryobasidium</taxon>
    </lineage>
</organism>
<gene>
    <name evidence="1" type="ORF">BOTBODRAFT_58441</name>
</gene>
<sequence length="65" mass="7179">MAQLPSGRPRSMQPYPYRAKIPCNIQLLRPGAKSISGLAIDTQKSNNVTAASPHKVGIYWSLRDK</sequence>
<accession>A0A067M2Z8</accession>
<evidence type="ECO:0000313" key="1">
    <source>
        <dbReference type="EMBL" id="KDQ09919.1"/>
    </source>
</evidence>
<evidence type="ECO:0000313" key="2">
    <source>
        <dbReference type="Proteomes" id="UP000027195"/>
    </source>
</evidence>
<dbReference type="InParanoid" id="A0A067M2Z8"/>
<protein>
    <submittedName>
        <fullName evidence="1">Uncharacterized protein</fullName>
    </submittedName>
</protein>
<dbReference type="EMBL" id="KL198073">
    <property type="protein sequence ID" value="KDQ09919.1"/>
    <property type="molecule type" value="Genomic_DNA"/>
</dbReference>
<dbReference type="Proteomes" id="UP000027195">
    <property type="component" value="Unassembled WGS sequence"/>
</dbReference>